<evidence type="ECO:0000256" key="3">
    <source>
        <dbReference type="ARBA" id="ARBA00022827"/>
    </source>
</evidence>
<comment type="caution">
    <text evidence="6">The sequence shown here is derived from an EMBL/GenBank/DDBJ whole genome shotgun (WGS) entry which is preliminary data.</text>
</comment>
<evidence type="ECO:0000256" key="1">
    <source>
        <dbReference type="ARBA" id="ARBA00001974"/>
    </source>
</evidence>
<gene>
    <name evidence="6" type="ORF">H2200_008623</name>
</gene>
<dbReference type="AlphaFoldDB" id="A0AA38X4H0"/>
<dbReference type="SUPFAM" id="SSF51905">
    <property type="entry name" value="FAD/NAD(P)-binding domain"/>
    <property type="match status" value="1"/>
</dbReference>
<feature type="domain" description="FAD-dependent oxidoreductase 2 FAD-binding" evidence="5">
    <location>
        <begin position="17"/>
        <end position="67"/>
    </location>
</feature>
<evidence type="ECO:0000313" key="6">
    <source>
        <dbReference type="EMBL" id="KAJ9606615.1"/>
    </source>
</evidence>
<comment type="cofactor">
    <cofactor evidence="1">
        <name>FAD</name>
        <dbReference type="ChEBI" id="CHEBI:57692"/>
    </cofactor>
</comment>
<dbReference type="PANTHER" id="PTHR43400">
    <property type="entry name" value="FUMARATE REDUCTASE"/>
    <property type="match status" value="1"/>
</dbReference>
<dbReference type="InterPro" id="IPR050315">
    <property type="entry name" value="FAD-oxidoreductase_2"/>
</dbReference>
<sequence length="122" mass="12682">MGSISYTHGAGAEGTFDVIVVGGGNAALCAALSAHDNGARVLVLEAAPREDRGGNSRFAGTVFRASHTGFDQVKTMLCEEAMADAALCTMGPYTKEAYSKDMAKISHGRNDKDLSDVVVKNG</sequence>
<name>A0AA38X4H0_9EURO</name>
<keyword evidence="7" id="KW-1185">Reference proteome</keyword>
<dbReference type="InterPro" id="IPR003953">
    <property type="entry name" value="FAD-dep_OxRdtase_2_FAD-bd"/>
</dbReference>
<dbReference type="InterPro" id="IPR036188">
    <property type="entry name" value="FAD/NAD-bd_sf"/>
</dbReference>
<keyword evidence="3" id="KW-0274">FAD</keyword>
<evidence type="ECO:0000259" key="5">
    <source>
        <dbReference type="Pfam" id="PF00890"/>
    </source>
</evidence>
<evidence type="ECO:0000256" key="4">
    <source>
        <dbReference type="ARBA" id="ARBA00023002"/>
    </source>
</evidence>
<dbReference type="PANTHER" id="PTHR43400:SF7">
    <property type="entry name" value="FAD-DEPENDENT OXIDOREDUCTASE 2 FAD BINDING DOMAIN-CONTAINING PROTEIN"/>
    <property type="match status" value="1"/>
</dbReference>
<organism evidence="6 7">
    <name type="scientific">Cladophialophora chaetospira</name>
    <dbReference type="NCBI Taxonomy" id="386627"/>
    <lineage>
        <taxon>Eukaryota</taxon>
        <taxon>Fungi</taxon>
        <taxon>Dikarya</taxon>
        <taxon>Ascomycota</taxon>
        <taxon>Pezizomycotina</taxon>
        <taxon>Eurotiomycetes</taxon>
        <taxon>Chaetothyriomycetidae</taxon>
        <taxon>Chaetothyriales</taxon>
        <taxon>Herpotrichiellaceae</taxon>
        <taxon>Cladophialophora</taxon>
    </lineage>
</organism>
<dbReference type="Proteomes" id="UP001172673">
    <property type="component" value="Unassembled WGS sequence"/>
</dbReference>
<protein>
    <recommendedName>
        <fullName evidence="5">FAD-dependent oxidoreductase 2 FAD-binding domain-containing protein</fullName>
    </recommendedName>
</protein>
<dbReference type="GO" id="GO:0016491">
    <property type="term" value="F:oxidoreductase activity"/>
    <property type="evidence" value="ECO:0007669"/>
    <property type="project" value="UniProtKB-KW"/>
</dbReference>
<dbReference type="Gene3D" id="3.50.50.60">
    <property type="entry name" value="FAD/NAD(P)-binding domain"/>
    <property type="match status" value="1"/>
</dbReference>
<evidence type="ECO:0000313" key="7">
    <source>
        <dbReference type="Proteomes" id="UP001172673"/>
    </source>
</evidence>
<dbReference type="EMBL" id="JAPDRK010000013">
    <property type="protein sequence ID" value="KAJ9606615.1"/>
    <property type="molecule type" value="Genomic_DNA"/>
</dbReference>
<keyword evidence="4" id="KW-0560">Oxidoreductase</keyword>
<reference evidence="6" key="1">
    <citation type="submission" date="2022-10" db="EMBL/GenBank/DDBJ databases">
        <title>Culturing micro-colonial fungi from biological soil crusts in the Mojave desert and describing Neophaeococcomyces mojavensis, and introducing the new genera and species Taxawa tesnikishii.</title>
        <authorList>
            <person name="Kurbessoian T."/>
            <person name="Stajich J.E."/>
        </authorList>
    </citation>
    <scope>NUCLEOTIDE SEQUENCE</scope>
    <source>
        <strain evidence="6">TK_41</strain>
    </source>
</reference>
<dbReference type="Pfam" id="PF00890">
    <property type="entry name" value="FAD_binding_2"/>
    <property type="match status" value="1"/>
</dbReference>
<keyword evidence="2" id="KW-0285">Flavoprotein</keyword>
<evidence type="ECO:0000256" key="2">
    <source>
        <dbReference type="ARBA" id="ARBA00022630"/>
    </source>
</evidence>
<accession>A0AA38X4H0</accession>
<proteinExistence type="predicted"/>